<dbReference type="InterPro" id="IPR002110">
    <property type="entry name" value="Ankyrin_rpt"/>
</dbReference>
<dbReference type="AlphaFoldDB" id="A2EEJ8"/>
<dbReference type="SMR" id="A2EEJ8"/>
<gene>
    <name evidence="2" type="ORF">TVAG_464530</name>
</gene>
<dbReference type="InterPro" id="IPR036770">
    <property type="entry name" value="Ankyrin_rpt-contain_sf"/>
</dbReference>
<evidence type="ECO:0000256" key="1">
    <source>
        <dbReference type="PROSITE-ProRule" id="PRU00023"/>
    </source>
</evidence>
<accession>A2EEJ8</accession>
<evidence type="ECO:0000313" key="2">
    <source>
        <dbReference type="EMBL" id="EAY08905.1"/>
    </source>
</evidence>
<dbReference type="SUPFAM" id="SSF48403">
    <property type="entry name" value="Ankyrin repeat"/>
    <property type="match status" value="1"/>
</dbReference>
<dbReference type="Pfam" id="PF12796">
    <property type="entry name" value="Ank_2"/>
    <property type="match status" value="1"/>
</dbReference>
<reference evidence="2" key="2">
    <citation type="journal article" date="2007" name="Science">
        <title>Draft genome sequence of the sexually transmitted pathogen Trichomonas vaginalis.</title>
        <authorList>
            <person name="Carlton J.M."/>
            <person name="Hirt R.P."/>
            <person name="Silva J.C."/>
            <person name="Delcher A.L."/>
            <person name="Schatz M."/>
            <person name="Zhao Q."/>
            <person name="Wortman J.R."/>
            <person name="Bidwell S.L."/>
            <person name="Alsmark U.C.M."/>
            <person name="Besteiro S."/>
            <person name="Sicheritz-Ponten T."/>
            <person name="Noel C.J."/>
            <person name="Dacks J.B."/>
            <person name="Foster P.G."/>
            <person name="Simillion C."/>
            <person name="Van de Peer Y."/>
            <person name="Miranda-Saavedra D."/>
            <person name="Barton G.J."/>
            <person name="Westrop G.D."/>
            <person name="Mueller S."/>
            <person name="Dessi D."/>
            <person name="Fiori P.L."/>
            <person name="Ren Q."/>
            <person name="Paulsen I."/>
            <person name="Zhang H."/>
            <person name="Bastida-Corcuera F.D."/>
            <person name="Simoes-Barbosa A."/>
            <person name="Brown M.T."/>
            <person name="Hayes R.D."/>
            <person name="Mukherjee M."/>
            <person name="Okumura C.Y."/>
            <person name="Schneider R."/>
            <person name="Smith A.J."/>
            <person name="Vanacova S."/>
            <person name="Villalvazo M."/>
            <person name="Haas B.J."/>
            <person name="Pertea M."/>
            <person name="Feldblyum T.V."/>
            <person name="Utterback T.R."/>
            <person name="Shu C.L."/>
            <person name="Osoegawa K."/>
            <person name="de Jong P.J."/>
            <person name="Hrdy I."/>
            <person name="Horvathova L."/>
            <person name="Zubacova Z."/>
            <person name="Dolezal P."/>
            <person name="Malik S.B."/>
            <person name="Logsdon J.M. Jr."/>
            <person name="Henze K."/>
            <person name="Gupta A."/>
            <person name="Wang C.C."/>
            <person name="Dunne R.L."/>
            <person name="Upcroft J.A."/>
            <person name="Upcroft P."/>
            <person name="White O."/>
            <person name="Salzberg S.L."/>
            <person name="Tang P."/>
            <person name="Chiu C.-H."/>
            <person name="Lee Y.-S."/>
            <person name="Embley T.M."/>
            <person name="Coombs G.H."/>
            <person name="Mottram J.C."/>
            <person name="Tachezy J."/>
            <person name="Fraser-Liggett C.M."/>
            <person name="Johnson P.J."/>
        </authorList>
    </citation>
    <scope>NUCLEOTIDE SEQUENCE [LARGE SCALE GENOMIC DNA]</scope>
    <source>
        <strain evidence="2">G3</strain>
    </source>
</reference>
<protein>
    <submittedName>
        <fullName evidence="2">Uncharacterized protein</fullName>
    </submittedName>
</protein>
<dbReference type="VEuPathDB" id="TrichDB:TVAGG3_1054870"/>
<organism evidence="2 3">
    <name type="scientific">Trichomonas vaginalis (strain ATCC PRA-98 / G3)</name>
    <dbReference type="NCBI Taxonomy" id="412133"/>
    <lineage>
        <taxon>Eukaryota</taxon>
        <taxon>Metamonada</taxon>
        <taxon>Parabasalia</taxon>
        <taxon>Trichomonadida</taxon>
        <taxon>Trichomonadidae</taxon>
        <taxon>Trichomonas</taxon>
    </lineage>
</organism>
<dbReference type="KEGG" id="tva:4766815"/>
<dbReference type="EMBL" id="DS113368">
    <property type="protein sequence ID" value="EAY08905.1"/>
    <property type="molecule type" value="Genomic_DNA"/>
</dbReference>
<name>A2EEJ8_TRIV3</name>
<dbReference type="VEuPathDB" id="TrichDB:TVAG_464530"/>
<proteinExistence type="predicted"/>
<dbReference type="RefSeq" id="XP_001321128.1">
    <property type="nucleotide sequence ID" value="XM_001321093.1"/>
</dbReference>
<sequence length="245" mass="28288">MAQSVQETKIPKDLQDLYECAESMWEISEFNAKETLISLSNTIKSKTVTAEFVLNTLDHIAEYNQSLVPHLAEIYYNISISFKKLTDVQCAQLDKALFDKGLVLPNQYVKYNKSKIKKSAIVKTIINGDIDKFKEMAQETVLKPSYVNLAVRRHHNEIAEILIKDYLSEFEDNLLYDCIRSANFQIAIYLVEHQINNTDYRALEAACRTGSINLVKYLIKNGCKVNQQNIEDEIHYQFMKLIFNS</sequence>
<dbReference type="PROSITE" id="PS50088">
    <property type="entry name" value="ANK_REPEAT"/>
    <property type="match status" value="1"/>
</dbReference>
<reference evidence="2" key="1">
    <citation type="submission" date="2006-10" db="EMBL/GenBank/DDBJ databases">
        <authorList>
            <person name="Amadeo P."/>
            <person name="Zhao Q."/>
            <person name="Wortman J."/>
            <person name="Fraser-Liggett C."/>
            <person name="Carlton J."/>
        </authorList>
    </citation>
    <scope>NUCLEOTIDE SEQUENCE</scope>
    <source>
        <strain evidence="2">G3</strain>
    </source>
</reference>
<keyword evidence="3" id="KW-1185">Reference proteome</keyword>
<keyword evidence="1" id="KW-0040">ANK repeat</keyword>
<feature type="repeat" description="ANK" evidence="1">
    <location>
        <begin position="198"/>
        <end position="230"/>
    </location>
</feature>
<dbReference type="Proteomes" id="UP000001542">
    <property type="component" value="Unassembled WGS sequence"/>
</dbReference>
<dbReference type="InParanoid" id="A2EEJ8"/>
<evidence type="ECO:0000313" key="3">
    <source>
        <dbReference type="Proteomes" id="UP000001542"/>
    </source>
</evidence>
<dbReference type="Gene3D" id="1.25.40.20">
    <property type="entry name" value="Ankyrin repeat-containing domain"/>
    <property type="match status" value="1"/>
</dbReference>